<proteinExistence type="inferred from homology"/>
<evidence type="ECO:0000256" key="5">
    <source>
        <dbReference type="ARBA" id="ARBA00023163"/>
    </source>
</evidence>
<organism evidence="9 10">
    <name type="scientific">Dioscorea cayennensis subsp. rotundata</name>
    <name type="common">White Guinea yam</name>
    <name type="synonym">Dioscorea rotundata</name>
    <dbReference type="NCBI Taxonomy" id="55577"/>
    <lineage>
        <taxon>Eukaryota</taxon>
        <taxon>Viridiplantae</taxon>
        <taxon>Streptophyta</taxon>
        <taxon>Embryophyta</taxon>
        <taxon>Tracheophyta</taxon>
        <taxon>Spermatophyta</taxon>
        <taxon>Magnoliopsida</taxon>
        <taxon>Liliopsida</taxon>
        <taxon>Dioscoreales</taxon>
        <taxon>Dioscoreaceae</taxon>
        <taxon>Dioscorea</taxon>
    </lineage>
</organism>
<dbReference type="GeneID" id="120258007"/>
<evidence type="ECO:0000259" key="8">
    <source>
        <dbReference type="Pfam" id="PF02229"/>
    </source>
</evidence>
<dbReference type="Proteomes" id="UP001515500">
    <property type="component" value="Chromosome 4"/>
</dbReference>
<dbReference type="Pfam" id="PF02229">
    <property type="entry name" value="PC4"/>
    <property type="match status" value="1"/>
</dbReference>
<dbReference type="RefSeq" id="XP_039121276.1">
    <property type="nucleotide sequence ID" value="XM_039265342.1"/>
</dbReference>
<dbReference type="InterPro" id="IPR003173">
    <property type="entry name" value="PC4_C"/>
</dbReference>
<keyword evidence="6" id="KW-0539">Nucleus</keyword>
<feature type="region of interest" description="Disordered" evidence="7">
    <location>
        <begin position="1"/>
        <end position="35"/>
    </location>
</feature>
<gene>
    <name evidence="10" type="primary">LOC120258007</name>
</gene>
<keyword evidence="3" id="KW-0805">Transcription regulation</keyword>
<dbReference type="InterPro" id="IPR009044">
    <property type="entry name" value="ssDNA-bd_transcriptional_reg"/>
</dbReference>
<sequence length="106" mass="11942">MWRRGKKRSDGEGAGGWGGDSDMAPASKRAKDSEDDFDGIVVGEIGKNRRVSVRSWQGRVVVDIREFYVKDGKTLPGRKGISLPMDQWKILRDHINEIDKLVKENS</sequence>
<evidence type="ECO:0000256" key="1">
    <source>
        <dbReference type="ARBA" id="ARBA00004123"/>
    </source>
</evidence>
<dbReference type="GO" id="GO:0060261">
    <property type="term" value="P:positive regulation of transcription initiation by RNA polymerase II"/>
    <property type="evidence" value="ECO:0007669"/>
    <property type="project" value="InterPro"/>
</dbReference>
<evidence type="ECO:0000256" key="2">
    <source>
        <dbReference type="ARBA" id="ARBA00009001"/>
    </source>
</evidence>
<feature type="domain" description="Transcriptional coactivator p15 (PC4) C-terminal" evidence="8">
    <location>
        <begin position="44"/>
        <end position="94"/>
    </location>
</feature>
<evidence type="ECO:0000256" key="6">
    <source>
        <dbReference type="ARBA" id="ARBA00023242"/>
    </source>
</evidence>
<dbReference type="AlphaFoldDB" id="A0AB40B3S6"/>
<comment type="similarity">
    <text evidence="2">Belongs to the transcriptional coactivator PC4 family.</text>
</comment>
<dbReference type="SUPFAM" id="SSF54447">
    <property type="entry name" value="ssDNA-binding transcriptional regulator domain"/>
    <property type="match status" value="1"/>
</dbReference>
<comment type="subcellular location">
    <subcellularLocation>
        <location evidence="1">Nucleus</location>
    </subcellularLocation>
</comment>
<accession>A0AB40B3S6</accession>
<evidence type="ECO:0000256" key="4">
    <source>
        <dbReference type="ARBA" id="ARBA00023125"/>
    </source>
</evidence>
<name>A0AB40B3S6_DIOCR</name>
<dbReference type="Gene3D" id="2.30.31.10">
    <property type="entry name" value="Transcriptional Coactivator Pc4, Chain A"/>
    <property type="match status" value="1"/>
</dbReference>
<keyword evidence="9" id="KW-1185">Reference proteome</keyword>
<evidence type="ECO:0000256" key="3">
    <source>
        <dbReference type="ARBA" id="ARBA00023015"/>
    </source>
</evidence>
<evidence type="ECO:0000313" key="9">
    <source>
        <dbReference type="Proteomes" id="UP001515500"/>
    </source>
</evidence>
<dbReference type="GO" id="GO:0003713">
    <property type="term" value="F:transcription coactivator activity"/>
    <property type="evidence" value="ECO:0007669"/>
    <property type="project" value="InterPro"/>
</dbReference>
<dbReference type="InterPro" id="IPR045125">
    <property type="entry name" value="Sub1/Tcp4-like"/>
</dbReference>
<evidence type="ECO:0000313" key="10">
    <source>
        <dbReference type="RefSeq" id="XP_039121276.1"/>
    </source>
</evidence>
<dbReference type="GO" id="GO:0003677">
    <property type="term" value="F:DNA binding"/>
    <property type="evidence" value="ECO:0007669"/>
    <property type="project" value="UniProtKB-KW"/>
</dbReference>
<reference evidence="10" key="1">
    <citation type="submission" date="2025-08" db="UniProtKB">
        <authorList>
            <consortium name="RefSeq"/>
        </authorList>
    </citation>
    <scope>IDENTIFICATION</scope>
</reference>
<dbReference type="FunFam" id="2.30.31.10:FF:000005">
    <property type="entry name" value="Putative transcriptional co-activator"/>
    <property type="match status" value="1"/>
</dbReference>
<dbReference type="PANTHER" id="PTHR13215">
    <property type="entry name" value="RNA POLYMERASE II TRANSCRIPTIONAL COACTIVATOR"/>
    <property type="match status" value="1"/>
</dbReference>
<protein>
    <submittedName>
        <fullName evidence="10">RNA polymerase II transcriptional coactivator KIWI-like</fullName>
    </submittedName>
</protein>
<keyword evidence="5" id="KW-0804">Transcription</keyword>
<keyword evidence="4" id="KW-0238">DNA-binding</keyword>
<evidence type="ECO:0000256" key="7">
    <source>
        <dbReference type="SAM" id="MobiDB-lite"/>
    </source>
</evidence>
<dbReference type="GO" id="GO:0005634">
    <property type="term" value="C:nucleus"/>
    <property type="evidence" value="ECO:0007669"/>
    <property type="project" value="UniProtKB-SubCell"/>
</dbReference>